<accession>A0A6P2GCH1</accession>
<dbReference type="SUPFAM" id="SSF53756">
    <property type="entry name" value="UDP-Glycosyltransferase/glycogen phosphorylase"/>
    <property type="match status" value="1"/>
</dbReference>
<name>A0A6P2GCH1_9BURK</name>
<dbReference type="AlphaFoldDB" id="A0A6P2GCH1"/>
<keyword evidence="4" id="KW-1185">Reference proteome</keyword>
<gene>
    <name evidence="2" type="ORF">BAN20980_04017</name>
    <name evidence="1" type="ORF">JQK92_05710</name>
</gene>
<protein>
    <recommendedName>
        <fullName evidence="5">Glycosyltransferase family 1 protein</fullName>
    </recommendedName>
</protein>
<evidence type="ECO:0000313" key="1">
    <source>
        <dbReference type="EMBL" id="MBM2765922.1"/>
    </source>
</evidence>
<evidence type="ECO:0008006" key="5">
    <source>
        <dbReference type="Google" id="ProtNLM"/>
    </source>
</evidence>
<sequence>MMLRIVYLATADARGHLMRAQLLVHALRAAGAQVDVLTTSDAGQAFLSAFGIEAAVLSRHYAVQFDTRQNMLRDATDRNVAHYVFRPTRMLRDIARLHAIVRDADLVINDSFHPALLFMGAVPGWRGRIVHVYGGSLRGALTANFNGRLPRMLARAFSRIVDWQIDSALCCIEHDFACDAIGDVQGSRMRYRLPTPVPVVGEWPASEAAAAAVYLNPHFSDVALADALSAGLHDAGLAAHRVGEGYAAHDGWTGVDADWATRAAHAPLIVSAPGMAALSIARVYRRPILLVLTDQPEQASNAARAARLQLVHRIVTWRGDAAAFRQDIAYAASALMHDAGTRAATADGREHARSRVDGWTSRILALRPNARHAAADVDTQREAPASR</sequence>
<dbReference type="Proteomes" id="UP000494201">
    <property type="component" value="Unassembled WGS sequence"/>
</dbReference>
<dbReference type="Proteomes" id="UP000755577">
    <property type="component" value="Unassembled WGS sequence"/>
</dbReference>
<dbReference type="EMBL" id="JAFCIQ010000003">
    <property type="protein sequence ID" value="MBM2765922.1"/>
    <property type="molecule type" value="Genomic_DNA"/>
</dbReference>
<reference evidence="1 4" key="2">
    <citation type="submission" date="2021-02" db="EMBL/GenBank/DDBJ databases">
        <title>Draft genome of the type strains Burkholderia anthina DSM16086.</title>
        <authorList>
            <person name="Hertel R."/>
            <person name="Meissner J."/>
            <person name="Poehlein A."/>
            <person name="Daniel R."/>
            <person name="Commichau F.M."/>
        </authorList>
    </citation>
    <scope>NUCLEOTIDE SEQUENCE [LARGE SCALE GENOMIC DNA]</scope>
    <source>
        <strain evidence="1 4">DSM 16086</strain>
    </source>
</reference>
<dbReference type="Gene3D" id="3.40.50.2000">
    <property type="entry name" value="Glycogen Phosphorylase B"/>
    <property type="match status" value="1"/>
</dbReference>
<evidence type="ECO:0000313" key="3">
    <source>
        <dbReference type="Proteomes" id="UP000494201"/>
    </source>
</evidence>
<dbReference type="RefSeq" id="WP_174927162.1">
    <property type="nucleotide sequence ID" value="NZ_CABVLY010000016.1"/>
</dbReference>
<proteinExistence type="predicted"/>
<organism evidence="2 3">
    <name type="scientific">Burkholderia anthina</name>
    <dbReference type="NCBI Taxonomy" id="179879"/>
    <lineage>
        <taxon>Bacteria</taxon>
        <taxon>Pseudomonadati</taxon>
        <taxon>Pseudomonadota</taxon>
        <taxon>Betaproteobacteria</taxon>
        <taxon>Burkholderiales</taxon>
        <taxon>Burkholderiaceae</taxon>
        <taxon>Burkholderia</taxon>
        <taxon>Burkholderia cepacia complex</taxon>
    </lineage>
</organism>
<reference evidence="2 3" key="1">
    <citation type="submission" date="2019-09" db="EMBL/GenBank/DDBJ databases">
        <authorList>
            <person name="Depoorter E."/>
        </authorList>
    </citation>
    <scope>NUCLEOTIDE SEQUENCE [LARGE SCALE GENOMIC DNA]</scope>
    <source>
        <strain evidence="2">LMG 20980</strain>
    </source>
</reference>
<evidence type="ECO:0000313" key="4">
    <source>
        <dbReference type="Proteomes" id="UP000755577"/>
    </source>
</evidence>
<dbReference type="GeneID" id="56502072"/>
<evidence type="ECO:0000313" key="2">
    <source>
        <dbReference type="EMBL" id="VVU51295.1"/>
    </source>
</evidence>
<dbReference type="EMBL" id="CABVLY010000016">
    <property type="protein sequence ID" value="VVU51295.1"/>
    <property type="molecule type" value="Genomic_DNA"/>
</dbReference>